<dbReference type="PANTHER" id="PTHR10492:SF101">
    <property type="entry name" value="ATP-DEPENDENT DNA HELICASE"/>
    <property type="match status" value="1"/>
</dbReference>
<dbReference type="GO" id="GO:0005524">
    <property type="term" value="F:ATP binding"/>
    <property type="evidence" value="ECO:0007669"/>
    <property type="project" value="UniProtKB-KW"/>
</dbReference>
<keyword evidence="1" id="KW-0067">ATP-binding</keyword>
<comment type="caution">
    <text evidence="3">The sequence shown here is derived from an EMBL/GenBank/DDBJ whole genome shotgun (WGS) entry which is preliminary data.</text>
</comment>
<proteinExistence type="inferred from homology"/>
<reference evidence="3" key="1">
    <citation type="journal article" date="2019" name="Sci. Rep.">
        <title>Draft genome of Tanacetum cinerariifolium, the natural source of mosquito coil.</title>
        <authorList>
            <person name="Yamashiro T."/>
            <person name="Shiraishi A."/>
            <person name="Satake H."/>
            <person name="Nakayama K."/>
        </authorList>
    </citation>
    <scope>NUCLEOTIDE SEQUENCE</scope>
</reference>
<comment type="similarity">
    <text evidence="1">Belongs to the helicase family.</text>
</comment>
<gene>
    <name evidence="3" type="ORF">Tci_438914</name>
</gene>
<accession>A0A699HQC6</accession>
<sequence>MLYPDVEYNMDGYNRLIYDEIQYDKIKLKLQHDALYVSLTSEQKHVYATIVNICNTKEGVRSNGGIVLNVASSGIVSLFLDGERTTHSLFSIPINLVEDSMCSISADSDLVELLCMAKLIIWYGAPMVHRYCMEALDRTMRDLIDTIKEFADWILDISNGKVGQKNDCSFQERAILAPTHDEVDKINDRMMSLLPGEERVFYSSC</sequence>
<keyword evidence="1" id="KW-0547">Nucleotide-binding</keyword>
<organism evidence="3">
    <name type="scientific">Tanacetum cinerariifolium</name>
    <name type="common">Dalmatian daisy</name>
    <name type="synonym">Chrysanthemum cinerariifolium</name>
    <dbReference type="NCBI Taxonomy" id="118510"/>
    <lineage>
        <taxon>Eukaryota</taxon>
        <taxon>Viridiplantae</taxon>
        <taxon>Streptophyta</taxon>
        <taxon>Embryophyta</taxon>
        <taxon>Tracheophyta</taxon>
        <taxon>Spermatophyta</taxon>
        <taxon>Magnoliopsida</taxon>
        <taxon>eudicotyledons</taxon>
        <taxon>Gunneridae</taxon>
        <taxon>Pentapetalae</taxon>
        <taxon>asterids</taxon>
        <taxon>campanulids</taxon>
        <taxon>Asterales</taxon>
        <taxon>Asteraceae</taxon>
        <taxon>Asteroideae</taxon>
        <taxon>Anthemideae</taxon>
        <taxon>Anthemidinae</taxon>
        <taxon>Tanacetum</taxon>
    </lineage>
</organism>
<evidence type="ECO:0000313" key="3">
    <source>
        <dbReference type="EMBL" id="GEY66940.1"/>
    </source>
</evidence>
<keyword evidence="1" id="KW-0378">Hydrolase</keyword>
<dbReference type="GO" id="GO:0043139">
    <property type="term" value="F:5'-3' DNA helicase activity"/>
    <property type="evidence" value="ECO:0007669"/>
    <property type="project" value="UniProtKB-EC"/>
</dbReference>
<keyword evidence="1 3" id="KW-0347">Helicase</keyword>
<dbReference type="InterPro" id="IPR010285">
    <property type="entry name" value="DNA_helicase_pif1-like_DEAD"/>
</dbReference>
<dbReference type="EC" id="5.6.2.3" evidence="1"/>
<keyword evidence="1" id="KW-0227">DNA damage</keyword>
<dbReference type="GO" id="GO:0016787">
    <property type="term" value="F:hydrolase activity"/>
    <property type="evidence" value="ECO:0007669"/>
    <property type="project" value="UniProtKB-KW"/>
</dbReference>
<keyword evidence="1" id="KW-0233">DNA recombination</keyword>
<feature type="domain" description="DNA helicase Pif1-like DEAD-box helicase" evidence="2">
    <location>
        <begin position="60"/>
        <end position="146"/>
    </location>
</feature>
<keyword evidence="1" id="KW-0234">DNA repair</keyword>
<dbReference type="AlphaFoldDB" id="A0A699HQC6"/>
<comment type="catalytic activity">
    <reaction evidence="1">
        <text>ATP + H2O = ADP + phosphate + H(+)</text>
        <dbReference type="Rhea" id="RHEA:13065"/>
        <dbReference type="ChEBI" id="CHEBI:15377"/>
        <dbReference type="ChEBI" id="CHEBI:15378"/>
        <dbReference type="ChEBI" id="CHEBI:30616"/>
        <dbReference type="ChEBI" id="CHEBI:43474"/>
        <dbReference type="ChEBI" id="CHEBI:456216"/>
        <dbReference type="EC" id="5.6.2.3"/>
    </reaction>
</comment>
<dbReference type="EMBL" id="BKCJ010198634">
    <property type="protein sequence ID" value="GEY66940.1"/>
    <property type="molecule type" value="Genomic_DNA"/>
</dbReference>
<evidence type="ECO:0000259" key="2">
    <source>
        <dbReference type="Pfam" id="PF05970"/>
    </source>
</evidence>
<dbReference type="PANTHER" id="PTHR10492">
    <property type="match status" value="1"/>
</dbReference>
<dbReference type="Pfam" id="PF05970">
    <property type="entry name" value="PIF1"/>
    <property type="match status" value="1"/>
</dbReference>
<protein>
    <recommendedName>
        <fullName evidence="1">ATP-dependent DNA helicase</fullName>
        <ecNumber evidence="1">5.6.2.3</ecNumber>
    </recommendedName>
</protein>
<dbReference type="GO" id="GO:0000723">
    <property type="term" value="P:telomere maintenance"/>
    <property type="evidence" value="ECO:0007669"/>
    <property type="project" value="InterPro"/>
</dbReference>
<evidence type="ECO:0000256" key="1">
    <source>
        <dbReference type="RuleBase" id="RU363044"/>
    </source>
</evidence>
<dbReference type="GO" id="GO:0006310">
    <property type="term" value="P:DNA recombination"/>
    <property type="evidence" value="ECO:0007669"/>
    <property type="project" value="UniProtKB-KW"/>
</dbReference>
<name>A0A699HQC6_TANCI</name>
<comment type="cofactor">
    <cofactor evidence="1">
        <name>Mg(2+)</name>
        <dbReference type="ChEBI" id="CHEBI:18420"/>
    </cofactor>
</comment>
<dbReference type="GO" id="GO:0006281">
    <property type="term" value="P:DNA repair"/>
    <property type="evidence" value="ECO:0007669"/>
    <property type="project" value="UniProtKB-KW"/>
</dbReference>